<accession>A0A1A8I0I2</accession>
<organism evidence="2">
    <name type="scientific">Nothobranchius kuhntae</name>
    <name type="common">Beira killifish</name>
    <dbReference type="NCBI Taxonomy" id="321403"/>
    <lineage>
        <taxon>Eukaryota</taxon>
        <taxon>Metazoa</taxon>
        <taxon>Chordata</taxon>
        <taxon>Craniata</taxon>
        <taxon>Vertebrata</taxon>
        <taxon>Euteleostomi</taxon>
        <taxon>Actinopterygii</taxon>
        <taxon>Neopterygii</taxon>
        <taxon>Teleostei</taxon>
        <taxon>Neoteleostei</taxon>
        <taxon>Acanthomorphata</taxon>
        <taxon>Ovalentaria</taxon>
        <taxon>Atherinomorphae</taxon>
        <taxon>Cyprinodontiformes</taxon>
        <taxon>Nothobranchiidae</taxon>
        <taxon>Nothobranchius</taxon>
    </lineage>
</organism>
<gene>
    <name evidence="2" type="primary">ZGC:194621</name>
</gene>
<evidence type="ECO:0000256" key="1">
    <source>
        <dbReference type="SAM" id="MobiDB-lite"/>
    </source>
</evidence>
<feature type="region of interest" description="Disordered" evidence="1">
    <location>
        <begin position="23"/>
        <end position="125"/>
    </location>
</feature>
<sequence length="125" mass="13623">EKHPKGQNPNPEVPLCVKVARQAAGSACRTGGTQPTRGGQAPNRTAARESGPVPPLLNPHRTDPERAEPPGELPAAQDKLLPTRNRWTRSGVRDRGSSGGPEPSRRFWSRITKHSQSSPQTRRNE</sequence>
<proteinExistence type="predicted"/>
<feature type="non-terminal residue" evidence="2">
    <location>
        <position position="125"/>
    </location>
</feature>
<name>A0A1A8I0I2_NOTKU</name>
<dbReference type="EMBL" id="HAED01004365">
    <property type="protein sequence ID" value="SBQ90395.1"/>
    <property type="molecule type" value="Transcribed_RNA"/>
</dbReference>
<feature type="compositionally biased region" description="Polar residues" evidence="1">
    <location>
        <begin position="114"/>
        <end position="125"/>
    </location>
</feature>
<dbReference type="AlphaFoldDB" id="A0A1A8I0I2"/>
<feature type="compositionally biased region" description="Basic and acidic residues" evidence="1">
    <location>
        <begin position="60"/>
        <end position="69"/>
    </location>
</feature>
<reference evidence="2" key="2">
    <citation type="submission" date="2016-06" db="EMBL/GenBank/DDBJ databases">
        <title>The genome of a short-lived fish provides insights into sex chromosome evolution and the genetic control of aging.</title>
        <authorList>
            <person name="Reichwald K."/>
            <person name="Felder M."/>
            <person name="Petzold A."/>
            <person name="Koch P."/>
            <person name="Groth M."/>
            <person name="Platzer M."/>
        </authorList>
    </citation>
    <scope>NUCLEOTIDE SEQUENCE</scope>
    <source>
        <tissue evidence="2">Brain</tissue>
    </source>
</reference>
<evidence type="ECO:0000313" key="2">
    <source>
        <dbReference type="EMBL" id="SBQ90395.1"/>
    </source>
</evidence>
<feature type="compositionally biased region" description="Low complexity" evidence="1">
    <location>
        <begin position="29"/>
        <end position="40"/>
    </location>
</feature>
<feature type="non-terminal residue" evidence="2">
    <location>
        <position position="1"/>
    </location>
</feature>
<protein>
    <submittedName>
        <fullName evidence="2">Zgc:194621</fullName>
    </submittedName>
</protein>
<reference evidence="2" key="1">
    <citation type="submission" date="2016-05" db="EMBL/GenBank/DDBJ databases">
        <authorList>
            <person name="Lavstsen T."/>
            <person name="Jespersen J.S."/>
        </authorList>
    </citation>
    <scope>NUCLEOTIDE SEQUENCE</scope>
    <source>
        <tissue evidence="2">Brain</tissue>
    </source>
</reference>